<dbReference type="Proteomes" id="UP000054988">
    <property type="component" value="Unassembled WGS sequence"/>
</dbReference>
<organism evidence="3 4">
    <name type="scientific">Moniliophthora roreri</name>
    <name type="common">Frosty pod rot fungus</name>
    <name type="synonym">Monilia roreri</name>
    <dbReference type="NCBI Taxonomy" id="221103"/>
    <lineage>
        <taxon>Eukaryota</taxon>
        <taxon>Fungi</taxon>
        <taxon>Dikarya</taxon>
        <taxon>Basidiomycota</taxon>
        <taxon>Agaricomycotina</taxon>
        <taxon>Agaricomycetes</taxon>
        <taxon>Agaricomycetidae</taxon>
        <taxon>Agaricales</taxon>
        <taxon>Marasmiineae</taxon>
        <taxon>Marasmiaceae</taxon>
        <taxon>Moniliophthora</taxon>
    </lineage>
</organism>
<sequence length="581" mass="58729">MFSKSKLGLVALAMLSVTDQALGRIRWMERDNRPVHLNPRRFGQENPPVIQKLSAACPGQVCGVLAGEAVTPLLAAQPECSQQDHADKIIDAAQQFDEATKANMIALAIEYRQAEKNTPPDFSTNPPTARNSVFCQKAPKNPELNGLVQAQDPANDPNIFFDPALGASVTKGSQPNTEPFGGAAAGGNANAGGNADANNADTSADTGVNNGSAGEAAGNDGAATGTAAGTGCQATITVTVSGAVASATPTDAPPDPATGGNTGAGAGAGSNIGDFGSCSVPQIEFGAGFDGRKETSFQPADKQSYNHGSAQNINIISEARCFSVIRWSFTHDYIQFICDTLVNSCGADQTAQDTCAQAEQATAQQDKNSGAAADTFNSFFGITTNFAATQIIDNQGNVVGGGAANDGAANGGADTGNAGNANTGNANTGNANTGNANTGNADTGNNGSTDNGNANTGNAGNAGAGNAGGAADFGSCTTPEIDFAQGFDNRKETSFQPADLNSYNHGSAQGIAIITRFICDTLTNKCNANQAAKDLCQQASAAADAAPPKTGAQADAFNAVFGIQTNLNSVQPIDDQGRPVN</sequence>
<feature type="region of interest" description="Disordered" evidence="1">
    <location>
        <begin position="246"/>
        <end position="266"/>
    </location>
</feature>
<name>A0A0W0EXX8_MONRR</name>
<feature type="chain" id="PRO_5006901266" evidence="2">
    <location>
        <begin position="24"/>
        <end position="581"/>
    </location>
</feature>
<feature type="region of interest" description="Disordered" evidence="1">
    <location>
        <begin position="415"/>
        <end position="458"/>
    </location>
</feature>
<evidence type="ECO:0000313" key="3">
    <source>
        <dbReference type="EMBL" id="KTB28891.1"/>
    </source>
</evidence>
<evidence type="ECO:0000256" key="1">
    <source>
        <dbReference type="SAM" id="MobiDB-lite"/>
    </source>
</evidence>
<feature type="compositionally biased region" description="Low complexity" evidence="1">
    <location>
        <begin position="186"/>
        <end position="213"/>
    </location>
</feature>
<feature type="region of interest" description="Disordered" evidence="1">
    <location>
        <begin position="144"/>
        <end position="213"/>
    </location>
</feature>
<protein>
    <submittedName>
        <fullName evidence="3">Uncharacterized protein</fullName>
    </submittedName>
</protein>
<feature type="signal peptide" evidence="2">
    <location>
        <begin position="1"/>
        <end position="23"/>
    </location>
</feature>
<proteinExistence type="predicted"/>
<comment type="caution">
    <text evidence="3">The sequence shown here is derived from an EMBL/GenBank/DDBJ whole genome shotgun (WGS) entry which is preliminary data.</text>
</comment>
<evidence type="ECO:0000313" key="4">
    <source>
        <dbReference type="Proteomes" id="UP000054988"/>
    </source>
</evidence>
<keyword evidence="2" id="KW-0732">Signal</keyword>
<dbReference type="AlphaFoldDB" id="A0A0W0EXX8"/>
<accession>A0A0W0EXX8</accession>
<dbReference type="EMBL" id="LATX01002462">
    <property type="protein sequence ID" value="KTB28891.1"/>
    <property type="molecule type" value="Genomic_DNA"/>
</dbReference>
<gene>
    <name evidence="3" type="ORF">WG66_18595</name>
</gene>
<dbReference type="eggNOG" id="ENOG502S1XM">
    <property type="taxonomic scope" value="Eukaryota"/>
</dbReference>
<reference evidence="3 4" key="1">
    <citation type="submission" date="2015-12" db="EMBL/GenBank/DDBJ databases">
        <title>Draft genome sequence of Moniliophthora roreri, the causal agent of frosty pod rot of cacao.</title>
        <authorList>
            <person name="Aime M.C."/>
            <person name="Diaz-Valderrama J.R."/>
            <person name="Kijpornyongpan T."/>
            <person name="Phillips-Mora W."/>
        </authorList>
    </citation>
    <scope>NUCLEOTIDE SEQUENCE [LARGE SCALE GENOMIC DNA]</scope>
    <source>
        <strain evidence="3 4">MCA 2952</strain>
    </source>
</reference>
<evidence type="ECO:0000256" key="2">
    <source>
        <dbReference type="SAM" id="SignalP"/>
    </source>
</evidence>